<keyword evidence="2" id="KW-1185">Reference proteome</keyword>
<gene>
    <name evidence="1" type="ORF">CWS01_14520</name>
</gene>
<reference evidence="1 2" key="1">
    <citation type="journal article" date="2003" name="Int. J. Syst. Evol. Microbiol.">
        <title>Bacillus nealsonii sp. nov., isolated from a spacecraft-assembly facility, whose spores are gamma-radiation resistant.</title>
        <authorList>
            <person name="Venkateswaran K."/>
            <person name="Kempf M."/>
            <person name="Chen F."/>
            <person name="Satomi M."/>
            <person name="Nicholson W."/>
            <person name="Kern R."/>
        </authorList>
    </citation>
    <scope>NUCLEOTIDE SEQUENCE [LARGE SCALE GENOMIC DNA]</scope>
    <source>
        <strain evidence="1 2">FO-92</strain>
    </source>
</reference>
<name>A0A2N0Z0I6_9BACI</name>
<proteinExistence type="predicted"/>
<accession>A0A2N0Z0I6</accession>
<dbReference type="AlphaFoldDB" id="A0A2N0Z0I6"/>
<protein>
    <submittedName>
        <fullName evidence="1">Uncharacterized protein</fullName>
    </submittedName>
</protein>
<dbReference type="EMBL" id="PISE01000031">
    <property type="protein sequence ID" value="PKG23009.1"/>
    <property type="molecule type" value="Genomic_DNA"/>
</dbReference>
<comment type="caution">
    <text evidence="1">The sequence shown here is derived from an EMBL/GenBank/DDBJ whole genome shotgun (WGS) entry which is preliminary data.</text>
</comment>
<dbReference type="Proteomes" id="UP000233375">
    <property type="component" value="Unassembled WGS sequence"/>
</dbReference>
<evidence type="ECO:0000313" key="1">
    <source>
        <dbReference type="EMBL" id="PKG23009.1"/>
    </source>
</evidence>
<dbReference type="OrthoDB" id="1747159at2"/>
<evidence type="ECO:0000313" key="2">
    <source>
        <dbReference type="Proteomes" id="UP000233375"/>
    </source>
</evidence>
<organism evidence="1 2">
    <name type="scientific">Niallia nealsonii</name>
    <dbReference type="NCBI Taxonomy" id="115979"/>
    <lineage>
        <taxon>Bacteria</taxon>
        <taxon>Bacillati</taxon>
        <taxon>Bacillota</taxon>
        <taxon>Bacilli</taxon>
        <taxon>Bacillales</taxon>
        <taxon>Bacillaceae</taxon>
        <taxon>Niallia</taxon>
    </lineage>
</organism>
<sequence>MGLVKDTENQKYFRPSCLPALNSQGFPFSFFDSYYEKDVSEIHLPPTIINSPKNTVLNYFRVLKEAAFFSEGKAGGCGTVGMATIPYPVAYQFFAEEYQKKVNYHDFLHSFRNIGHINLIKLKQVNSESNPADNWRFFLEVETIEGGEKESTSFYYYYGFITVKKEVDRYKISDIVFNGEDFLCAAYHGWSHDAEAVVDIQYGQWCKLVRRRHPTFKRGYVKNIYVNGTDGYDYLFVFVELTNGTDIEIAQYKRGISEWLPIKINPDKCIE</sequence>